<gene>
    <name evidence="4" type="primary">LOC115721717</name>
</gene>
<dbReference type="InterPro" id="IPR010903">
    <property type="entry name" value="DUF1517"/>
</dbReference>
<feature type="compositionally biased region" description="Low complexity" evidence="1">
    <location>
        <begin position="38"/>
        <end position="50"/>
    </location>
</feature>
<evidence type="ECO:0000256" key="2">
    <source>
        <dbReference type="SAM" id="Phobius"/>
    </source>
</evidence>
<feature type="region of interest" description="Disordered" evidence="1">
    <location>
        <begin position="112"/>
        <end position="139"/>
    </location>
</feature>
<proteinExistence type="predicted"/>
<keyword evidence="2" id="KW-0812">Transmembrane</keyword>
<dbReference type="PANTHER" id="PTHR33975:SF8">
    <property type="match status" value="1"/>
</dbReference>
<reference evidence="4" key="1">
    <citation type="submission" date="2018-11" db="EMBL/GenBank/DDBJ databases">
        <authorList>
            <person name="Grassa J C."/>
        </authorList>
    </citation>
    <scope>NUCLEOTIDE SEQUENCE [LARGE SCALE GENOMIC DNA]</scope>
</reference>
<protein>
    <submittedName>
        <fullName evidence="4">Uncharacterized protein</fullName>
    </submittedName>
</protein>
<feature type="compositionally biased region" description="Low complexity" evidence="1">
    <location>
        <begin position="58"/>
        <end position="71"/>
    </location>
</feature>
<feature type="chain" id="PRO_5031123911" evidence="3">
    <location>
        <begin position="26"/>
        <end position="353"/>
    </location>
</feature>
<keyword evidence="2" id="KW-1133">Transmembrane helix</keyword>
<evidence type="ECO:0000256" key="3">
    <source>
        <dbReference type="SAM" id="SignalP"/>
    </source>
</evidence>
<organism evidence="4 5">
    <name type="scientific">Cannabis sativa</name>
    <name type="common">Hemp</name>
    <name type="synonym">Marijuana</name>
    <dbReference type="NCBI Taxonomy" id="3483"/>
    <lineage>
        <taxon>Eukaryota</taxon>
        <taxon>Viridiplantae</taxon>
        <taxon>Streptophyta</taxon>
        <taxon>Embryophyta</taxon>
        <taxon>Tracheophyta</taxon>
        <taxon>Spermatophyta</taxon>
        <taxon>Magnoliopsida</taxon>
        <taxon>eudicotyledons</taxon>
        <taxon>Gunneridae</taxon>
        <taxon>Pentapetalae</taxon>
        <taxon>rosids</taxon>
        <taxon>fabids</taxon>
        <taxon>Rosales</taxon>
        <taxon>Cannabaceae</taxon>
        <taxon>Cannabis</taxon>
    </lineage>
</organism>
<accession>A0A803Q1S1</accession>
<dbReference type="InterPro" id="IPR053023">
    <property type="entry name" value="FLAP_modulator"/>
</dbReference>
<keyword evidence="2" id="KW-0472">Membrane</keyword>
<dbReference type="Proteomes" id="UP000596661">
    <property type="component" value="Chromosome 7"/>
</dbReference>
<keyword evidence="5" id="KW-1185">Reference proteome</keyword>
<dbReference type="GO" id="GO:0009507">
    <property type="term" value="C:chloroplast"/>
    <property type="evidence" value="ECO:0007669"/>
    <property type="project" value="TreeGrafter"/>
</dbReference>
<dbReference type="Gramene" id="evm.model.07.1212">
    <property type="protein sequence ID" value="cds.evm.model.07.1212"/>
    <property type="gene ID" value="evm.TU.07.1212"/>
</dbReference>
<dbReference type="EMBL" id="UZAU01000655">
    <property type="status" value="NOT_ANNOTATED_CDS"/>
    <property type="molecule type" value="Genomic_DNA"/>
</dbReference>
<name>A0A803Q1S1_CANSA</name>
<feature type="signal peptide" evidence="3">
    <location>
        <begin position="1"/>
        <end position="25"/>
    </location>
</feature>
<evidence type="ECO:0000313" key="5">
    <source>
        <dbReference type="Proteomes" id="UP000596661"/>
    </source>
</evidence>
<feature type="region of interest" description="Disordered" evidence="1">
    <location>
        <begin position="27"/>
        <end position="79"/>
    </location>
</feature>
<reference evidence="4" key="2">
    <citation type="submission" date="2021-03" db="UniProtKB">
        <authorList>
            <consortium name="EnsemblPlants"/>
        </authorList>
    </citation>
    <scope>IDENTIFICATION</scope>
</reference>
<feature type="transmembrane region" description="Helical" evidence="2">
    <location>
        <begin position="145"/>
        <end position="166"/>
    </location>
</feature>
<evidence type="ECO:0000256" key="1">
    <source>
        <dbReference type="SAM" id="MobiDB-lite"/>
    </source>
</evidence>
<keyword evidence="3" id="KW-0732">Signal</keyword>
<dbReference type="AlphaFoldDB" id="A0A803Q1S1"/>
<evidence type="ECO:0000313" key="4">
    <source>
        <dbReference type="EnsemblPlants" id="cds.evm.model.07.1212"/>
    </source>
</evidence>
<dbReference type="Pfam" id="PF07466">
    <property type="entry name" value="DUF1517"/>
    <property type="match status" value="1"/>
</dbReference>
<dbReference type="PANTHER" id="PTHR33975">
    <property type="entry name" value="MYELIN-ASSOCIATED OLIGODENDROCYTE BASIC PROTEIN"/>
    <property type="match status" value="1"/>
</dbReference>
<dbReference type="OrthoDB" id="542507at2759"/>
<sequence length="353" mass="39065">MLSKCLFPVLVVALFLSYNTQTAIADVSSGRSGGRMGGSSFASSSSFKHSSPPPPPSSFKHSSSSSFSSSSRGLDESEDSSISFSFSGYFSNEPRRRSSTFSSPPSHFRNYHYSPDVSTETTRHFDPSSSTVSEEETENEKKGSYSGLLIFLGTVILAIGGFLYLTEPWYEASVLMVQVGLSGKATVLLGDLNRIAETADTSDVKGFHQVLQETVSVLLQHRDYWISGFTYVDKNKSVTENEKSFNEHSLEERKKVGIESLVNFNGEQKRTSTLKGNKLEKNYIVVTVLLSIRGVKNLPSIKTSKNLESSLESLRFVSLADTMAVEVLWTPQDVKDMLSEDDLLENYHHLRPI</sequence>
<dbReference type="EnsemblPlants" id="evm.model.07.1212">
    <property type="protein sequence ID" value="cds.evm.model.07.1212"/>
    <property type="gene ID" value="evm.TU.07.1212"/>
</dbReference>